<feature type="domain" description="Serine aminopeptidase S33" evidence="2">
    <location>
        <begin position="93"/>
        <end position="231"/>
    </location>
</feature>
<feature type="compositionally biased region" description="Basic and acidic residues" evidence="1">
    <location>
        <begin position="1"/>
        <end position="19"/>
    </location>
</feature>
<dbReference type="GO" id="GO:0016020">
    <property type="term" value="C:membrane"/>
    <property type="evidence" value="ECO:0007669"/>
    <property type="project" value="TreeGrafter"/>
</dbReference>
<dbReference type="Gene3D" id="3.40.50.1820">
    <property type="entry name" value="alpha/beta hydrolase"/>
    <property type="match status" value="1"/>
</dbReference>
<dbReference type="AlphaFoldDB" id="A0A1F6CK33"/>
<dbReference type="PANTHER" id="PTHR43798">
    <property type="entry name" value="MONOACYLGLYCEROL LIPASE"/>
    <property type="match status" value="1"/>
</dbReference>
<reference evidence="3 4" key="1">
    <citation type="journal article" date="2016" name="Nat. Commun.">
        <title>Thousands of microbial genomes shed light on interconnected biogeochemical processes in an aquifer system.</title>
        <authorList>
            <person name="Anantharaman K."/>
            <person name="Brown C.T."/>
            <person name="Hug L.A."/>
            <person name="Sharon I."/>
            <person name="Castelle C.J."/>
            <person name="Probst A.J."/>
            <person name="Thomas B.C."/>
            <person name="Singh A."/>
            <person name="Wilkins M.J."/>
            <person name="Karaoz U."/>
            <person name="Brodie E.L."/>
            <person name="Williams K.H."/>
            <person name="Hubbard S.S."/>
            <person name="Banfield J.F."/>
        </authorList>
    </citation>
    <scope>NUCLEOTIDE SEQUENCE [LARGE SCALE GENOMIC DNA]</scope>
</reference>
<name>A0A1F6CK33_9BACT</name>
<dbReference type="SUPFAM" id="SSF53474">
    <property type="entry name" value="alpha/beta-Hydrolases"/>
    <property type="match status" value="1"/>
</dbReference>
<dbReference type="InterPro" id="IPR050266">
    <property type="entry name" value="AB_hydrolase_sf"/>
</dbReference>
<evidence type="ECO:0000259" key="2">
    <source>
        <dbReference type="Pfam" id="PF12146"/>
    </source>
</evidence>
<feature type="region of interest" description="Disordered" evidence="1">
    <location>
        <begin position="1"/>
        <end position="25"/>
    </location>
</feature>
<evidence type="ECO:0000256" key="1">
    <source>
        <dbReference type="SAM" id="MobiDB-lite"/>
    </source>
</evidence>
<accession>A0A1F6CK33</accession>
<evidence type="ECO:0000313" key="4">
    <source>
        <dbReference type="Proteomes" id="UP000176445"/>
    </source>
</evidence>
<sequence>MSMESLSDRGPKRPERKGAETSTYRLESGAPTVELIWTHAAARESNERVPGRAVVLLSGWGNTRLASMEDLPQAFADNSHSETYTLIPRTQERGEKGAGENVNLLYEEARAVAQFIKDKGIKDVTLAGHSMGADRAVDVAAILQDDPDVKVNGLVLMGPIGLHEKDPIDLAKTFVAHTGGVPSFIAPDVPRISKDVKDSSAEDAPYIRGLAKNEAARKSPVEQTAAEIASVGTWDGILSQIAEVGRSWGPGVSFWRRLKSDITDMAARNPRMETVNVPIVLIAGSNDPVADHEKIMPAEEEQKMRKEMGEEPGQRKDLAAREQYLQKNLFKSSPYVRMIVPEKMGNHLVQIFRPEAVAKTSLYLLDRYKRRAKEGAA</sequence>
<evidence type="ECO:0000313" key="3">
    <source>
        <dbReference type="EMBL" id="OGG49579.1"/>
    </source>
</evidence>
<dbReference type="EMBL" id="MFKW01000071">
    <property type="protein sequence ID" value="OGG49579.1"/>
    <property type="molecule type" value="Genomic_DNA"/>
</dbReference>
<gene>
    <name evidence="3" type="ORF">A2704_07180</name>
</gene>
<organism evidence="3 4">
    <name type="scientific">Candidatus Kaiserbacteria bacterium RIFCSPHIGHO2_01_FULL_54_36b</name>
    <dbReference type="NCBI Taxonomy" id="1798483"/>
    <lineage>
        <taxon>Bacteria</taxon>
        <taxon>Candidatus Kaiseribacteriota</taxon>
    </lineage>
</organism>
<dbReference type="Pfam" id="PF12146">
    <property type="entry name" value="Hydrolase_4"/>
    <property type="match status" value="1"/>
</dbReference>
<dbReference type="InterPro" id="IPR029058">
    <property type="entry name" value="AB_hydrolase_fold"/>
</dbReference>
<dbReference type="Proteomes" id="UP000176445">
    <property type="component" value="Unassembled WGS sequence"/>
</dbReference>
<proteinExistence type="predicted"/>
<protein>
    <recommendedName>
        <fullName evidence="2">Serine aminopeptidase S33 domain-containing protein</fullName>
    </recommendedName>
</protein>
<dbReference type="PANTHER" id="PTHR43798:SF33">
    <property type="entry name" value="HYDROLASE, PUTATIVE (AFU_ORTHOLOGUE AFUA_2G14860)-RELATED"/>
    <property type="match status" value="1"/>
</dbReference>
<comment type="caution">
    <text evidence="3">The sequence shown here is derived from an EMBL/GenBank/DDBJ whole genome shotgun (WGS) entry which is preliminary data.</text>
</comment>
<dbReference type="InterPro" id="IPR022742">
    <property type="entry name" value="Hydrolase_4"/>
</dbReference>